<dbReference type="Gene3D" id="1.20.1250.20">
    <property type="entry name" value="MFS general substrate transporter like domains"/>
    <property type="match status" value="1"/>
</dbReference>
<comment type="subcellular location">
    <subcellularLocation>
        <location evidence="1 6">Membrane</location>
        <topology evidence="1 6">Multi-pass membrane protein</topology>
    </subcellularLocation>
</comment>
<feature type="transmembrane region" description="Helical" evidence="7">
    <location>
        <begin position="509"/>
        <end position="532"/>
    </location>
</feature>
<evidence type="ECO:0000256" key="5">
    <source>
        <dbReference type="ARBA" id="ARBA00023136"/>
    </source>
</evidence>
<feature type="transmembrane region" description="Helical" evidence="7">
    <location>
        <begin position="245"/>
        <end position="266"/>
    </location>
</feature>
<feature type="transmembrane region" description="Helical" evidence="7">
    <location>
        <begin position="386"/>
        <end position="407"/>
    </location>
</feature>
<dbReference type="Proteomes" id="UP000095009">
    <property type="component" value="Unassembled WGS sequence"/>
</dbReference>
<keyword evidence="9" id="KW-1185">Reference proteome</keyword>
<comment type="similarity">
    <text evidence="2 6">Belongs to the major facilitator superfamily. Proton-dependent oligopeptide transporter (POT/PTR) (TC 2.A.17) family.</text>
</comment>
<feature type="transmembrane region" description="Helical" evidence="7">
    <location>
        <begin position="477"/>
        <end position="497"/>
    </location>
</feature>
<accession>A0A1E3PTB8</accession>
<dbReference type="PROSITE" id="PS01023">
    <property type="entry name" value="PTR2_2"/>
    <property type="match status" value="1"/>
</dbReference>
<feature type="transmembrane region" description="Helical" evidence="7">
    <location>
        <begin position="427"/>
        <end position="445"/>
    </location>
</feature>
<keyword evidence="5 7" id="KW-0472">Membrane</keyword>
<evidence type="ECO:0000256" key="1">
    <source>
        <dbReference type="ARBA" id="ARBA00004141"/>
    </source>
</evidence>
<dbReference type="Pfam" id="PF00854">
    <property type="entry name" value="PTR2"/>
    <property type="match status" value="1"/>
</dbReference>
<evidence type="ECO:0000256" key="7">
    <source>
        <dbReference type="SAM" id="Phobius"/>
    </source>
</evidence>
<evidence type="ECO:0000313" key="8">
    <source>
        <dbReference type="EMBL" id="ODQ68067.1"/>
    </source>
</evidence>
<evidence type="ECO:0000313" key="9">
    <source>
        <dbReference type="Proteomes" id="UP000095009"/>
    </source>
</evidence>
<dbReference type="GO" id="GO:0006857">
    <property type="term" value="P:oligopeptide transport"/>
    <property type="evidence" value="ECO:0007669"/>
    <property type="project" value="InterPro"/>
</dbReference>
<gene>
    <name evidence="8" type="ORF">NADFUDRAFT_72528</name>
</gene>
<dbReference type="GO" id="GO:0016020">
    <property type="term" value="C:membrane"/>
    <property type="evidence" value="ECO:0007669"/>
    <property type="project" value="UniProtKB-SubCell"/>
</dbReference>
<proteinExistence type="inferred from homology"/>
<dbReference type="SUPFAM" id="SSF103473">
    <property type="entry name" value="MFS general substrate transporter"/>
    <property type="match status" value="1"/>
</dbReference>
<evidence type="ECO:0000256" key="6">
    <source>
        <dbReference type="RuleBase" id="RU003755"/>
    </source>
</evidence>
<keyword evidence="3 6" id="KW-0812">Transmembrane</keyword>
<organism evidence="8 9">
    <name type="scientific">Nadsonia fulvescens var. elongata DSM 6958</name>
    <dbReference type="NCBI Taxonomy" id="857566"/>
    <lineage>
        <taxon>Eukaryota</taxon>
        <taxon>Fungi</taxon>
        <taxon>Dikarya</taxon>
        <taxon>Ascomycota</taxon>
        <taxon>Saccharomycotina</taxon>
        <taxon>Dipodascomycetes</taxon>
        <taxon>Dipodascales</taxon>
        <taxon>Dipodascales incertae sedis</taxon>
        <taxon>Nadsonia</taxon>
    </lineage>
</organism>
<keyword evidence="4 7" id="KW-1133">Transmembrane helix</keyword>
<evidence type="ECO:0000256" key="4">
    <source>
        <dbReference type="ARBA" id="ARBA00022989"/>
    </source>
</evidence>
<feature type="transmembrane region" description="Helical" evidence="7">
    <location>
        <begin position="272"/>
        <end position="293"/>
    </location>
</feature>
<dbReference type="InterPro" id="IPR000109">
    <property type="entry name" value="POT_fam"/>
</dbReference>
<dbReference type="InterPro" id="IPR018456">
    <property type="entry name" value="PTR2_symporter_CS"/>
</dbReference>
<dbReference type="EMBL" id="KV454406">
    <property type="protein sequence ID" value="ODQ68067.1"/>
    <property type="molecule type" value="Genomic_DNA"/>
</dbReference>
<protein>
    <submittedName>
        <fullName evidence="8">Peptide transporter PTR2-A</fullName>
    </submittedName>
</protein>
<dbReference type="AlphaFoldDB" id="A0A1E3PTB8"/>
<dbReference type="OrthoDB" id="8904098at2759"/>
<dbReference type="PANTHER" id="PTHR11654">
    <property type="entry name" value="OLIGOPEPTIDE TRANSPORTER-RELATED"/>
    <property type="match status" value="1"/>
</dbReference>
<name>A0A1E3PTB8_9ASCO</name>
<evidence type="ECO:0000256" key="2">
    <source>
        <dbReference type="ARBA" id="ARBA00005982"/>
    </source>
</evidence>
<feature type="transmembrane region" description="Helical" evidence="7">
    <location>
        <begin position="160"/>
        <end position="177"/>
    </location>
</feature>
<feature type="transmembrane region" description="Helical" evidence="7">
    <location>
        <begin position="137"/>
        <end position="154"/>
    </location>
</feature>
<dbReference type="GO" id="GO:0022857">
    <property type="term" value="F:transmembrane transporter activity"/>
    <property type="evidence" value="ECO:0007669"/>
    <property type="project" value="InterPro"/>
</dbReference>
<keyword evidence="6" id="KW-0813">Transport</keyword>
<dbReference type="InterPro" id="IPR036259">
    <property type="entry name" value="MFS_trans_sf"/>
</dbReference>
<feature type="transmembrane region" description="Helical" evidence="7">
    <location>
        <begin position="349"/>
        <end position="366"/>
    </location>
</feature>
<reference evidence="8 9" key="1">
    <citation type="journal article" date="2016" name="Proc. Natl. Acad. Sci. U.S.A.">
        <title>Comparative genomics of biotechnologically important yeasts.</title>
        <authorList>
            <person name="Riley R."/>
            <person name="Haridas S."/>
            <person name="Wolfe K.H."/>
            <person name="Lopes M.R."/>
            <person name="Hittinger C.T."/>
            <person name="Goeker M."/>
            <person name="Salamov A.A."/>
            <person name="Wisecaver J.H."/>
            <person name="Long T.M."/>
            <person name="Calvey C.H."/>
            <person name="Aerts A.L."/>
            <person name="Barry K.W."/>
            <person name="Choi C."/>
            <person name="Clum A."/>
            <person name="Coughlan A.Y."/>
            <person name="Deshpande S."/>
            <person name="Douglass A.P."/>
            <person name="Hanson S.J."/>
            <person name="Klenk H.-P."/>
            <person name="LaButti K.M."/>
            <person name="Lapidus A."/>
            <person name="Lindquist E.A."/>
            <person name="Lipzen A.M."/>
            <person name="Meier-Kolthoff J.P."/>
            <person name="Ohm R.A."/>
            <person name="Otillar R.P."/>
            <person name="Pangilinan J.L."/>
            <person name="Peng Y."/>
            <person name="Rokas A."/>
            <person name="Rosa C.A."/>
            <person name="Scheuner C."/>
            <person name="Sibirny A.A."/>
            <person name="Slot J.C."/>
            <person name="Stielow J.B."/>
            <person name="Sun H."/>
            <person name="Kurtzman C.P."/>
            <person name="Blackwell M."/>
            <person name="Grigoriev I.V."/>
            <person name="Jeffries T.W."/>
        </authorList>
    </citation>
    <scope>NUCLEOTIDE SEQUENCE [LARGE SCALE GENOMIC DNA]</scope>
    <source>
        <strain evidence="8 9">DSM 6958</strain>
    </source>
</reference>
<evidence type="ECO:0000256" key="3">
    <source>
        <dbReference type="ARBA" id="ARBA00022692"/>
    </source>
</evidence>
<sequence>MTKDASLDPLVVPYRASFENIHNHDGNDPVSVNESNDDYGYDYDDDYENSYNLGRNDSDDFDGISNADSLSLRRVSDELPKSVYLITFVELCERFAFYGISAPFMNYIQNPLGRHHHHGALGLGQSIAVGMNSAFQLWCYVTPIIGAIVADTFVGKYNTITFFCCIYAFGLMILCVTSTEESLKSLRGLSGLVISMVFIGIGTGGIKPNVSPLAAEQYANKKSFIRVLKSGERVIVDPKVTIQTIFMTFYFLINLGSLSAIFTTVLEQQYDFWAAFLLPSLFFGLSFFVLIILKNRHISSPVVGSIIIDTFKISFSTVKHKFNLEKVILSNKLQYSPTFIGEVYQTMKACKLFLFFPVYWLLFNQMTTNLISQAGSMNTHDLPNDIMVNANTIFILILIPVFAKFIYPKLSTKRVFFGPIRRITWGFGFACLAMTYATILQYVIYHTGPCFKRPSDRHCSASHQGTVGNDVHILWQIPIYLFFGISEILASITGLEYSYQKAPENMKSCVMAFFLATNSVGSLLSIVFVAPFSHDPNMIKVFGLLTLKVSQKQLYRV</sequence>